<evidence type="ECO:0000313" key="2">
    <source>
        <dbReference type="Proteomes" id="UP000053675"/>
    </source>
</evidence>
<dbReference type="PATRIC" id="fig|472175.3.peg.1410"/>
<protein>
    <submittedName>
        <fullName evidence="1">Uncharacterized protein</fullName>
    </submittedName>
</protein>
<sequence>MSWNFDLSAAPKGKPIQREVKRKGEVVLVDDFQHQKIIAAGRCGVVTVSRWLPEEGRWEMFTKEHPPIAWQPWPEHPEAGAAA</sequence>
<dbReference type="OrthoDB" id="8410856at2"/>
<dbReference type="Proteomes" id="UP000053675">
    <property type="component" value="Unassembled WGS sequence"/>
</dbReference>
<dbReference type="RefSeq" id="WP_036481087.1">
    <property type="nucleotide sequence ID" value="NZ_JMQM01000001.1"/>
</dbReference>
<name>A0A084UBM8_9HYPH</name>
<dbReference type="STRING" id="472175.EL18_01395"/>
<dbReference type="EMBL" id="JMQM01000001">
    <property type="protein sequence ID" value="KFB10364.1"/>
    <property type="molecule type" value="Genomic_DNA"/>
</dbReference>
<evidence type="ECO:0000313" key="1">
    <source>
        <dbReference type="EMBL" id="KFB10364.1"/>
    </source>
</evidence>
<dbReference type="AlphaFoldDB" id="A0A084UBM8"/>
<comment type="caution">
    <text evidence="1">The sequence shown here is derived from an EMBL/GenBank/DDBJ whole genome shotgun (WGS) entry which is preliminary data.</text>
</comment>
<organism evidence="1 2">
    <name type="scientific">Nitratireductor basaltis</name>
    <dbReference type="NCBI Taxonomy" id="472175"/>
    <lineage>
        <taxon>Bacteria</taxon>
        <taxon>Pseudomonadati</taxon>
        <taxon>Pseudomonadota</taxon>
        <taxon>Alphaproteobacteria</taxon>
        <taxon>Hyphomicrobiales</taxon>
        <taxon>Phyllobacteriaceae</taxon>
        <taxon>Nitratireductor</taxon>
    </lineage>
</organism>
<accession>A0A084UBM8</accession>
<gene>
    <name evidence="1" type="ORF">EL18_01395</name>
</gene>
<reference evidence="1 2" key="1">
    <citation type="submission" date="2014-05" db="EMBL/GenBank/DDBJ databases">
        <title>Draft Genome Sequence of Nitratireductor basaltis Strain UMTGB225, A Marine Bacterium Isolated from Green Barrel Tunicate.</title>
        <authorList>
            <person name="Gan H.Y."/>
        </authorList>
    </citation>
    <scope>NUCLEOTIDE SEQUENCE [LARGE SCALE GENOMIC DNA]</scope>
    <source>
        <strain evidence="1 2">UMTGB225</strain>
    </source>
</reference>
<proteinExistence type="predicted"/>
<keyword evidence="2" id="KW-1185">Reference proteome</keyword>